<dbReference type="EMBL" id="SJPU01000002">
    <property type="protein sequence ID" value="TWU16369.1"/>
    <property type="molecule type" value="Genomic_DNA"/>
</dbReference>
<evidence type="ECO:0000313" key="3">
    <source>
        <dbReference type="Proteomes" id="UP000319908"/>
    </source>
</evidence>
<evidence type="ECO:0000256" key="1">
    <source>
        <dbReference type="SAM" id="MobiDB-lite"/>
    </source>
</evidence>
<feature type="compositionally biased region" description="Low complexity" evidence="1">
    <location>
        <begin position="248"/>
        <end position="270"/>
    </location>
</feature>
<sequence>MTQRDRDSDSGGDVPTSVAKAYVHEMLDFNPMWDSQQIIQRRREIWGGDPSIATSQGVGTAAPSAQQRLRDRARQCLDKVQEEFYQLPDAKLRQYLRTLHSDRLPEYAAIAARLQAATELRDTLLKVNAETGDPKFAYSLQQSVVRPAAEGAALREQYIEAICDERRVKPACAMVHQYVSDHPEVYALERNWFDMLLDPTNQNAWAASHPSRNHTGRLTLGGSGKWVFVALIVLSSVARLSSMVSRDSSSSSPSYSSPSYSSPSYSSPSYNAPAEPSYIPPHPRGFRTPSLGGNPPHDLGPDVNGLAHPQGWERNFSADAISPWETPQSGTGRSNPPQPAHEFQNDSQRNRTLQQRREATRQILQDWRARNPDDLDGMRSSDVPPTPSRPQTRFPQMPSHPFPRSQMPSLPMPRSPMPRSGGYP</sequence>
<feature type="region of interest" description="Disordered" evidence="1">
    <location>
        <begin position="322"/>
        <end position="424"/>
    </location>
</feature>
<accession>A0A5C6C0G6</accession>
<gene>
    <name evidence="2" type="ORF">Poly21_35740</name>
</gene>
<keyword evidence="3" id="KW-1185">Reference proteome</keyword>
<reference evidence="2 3" key="1">
    <citation type="journal article" date="2020" name="Antonie Van Leeuwenhoek">
        <title>Rhodopirellula heiligendammensis sp. nov., Rhodopirellula pilleata sp. nov., and Rhodopirellula solitaria sp. nov. isolated from natural or artificial marine surfaces in Northern Germany and California, USA, and emended description of the genus Rhodopirellula.</title>
        <authorList>
            <person name="Kallscheuer N."/>
            <person name="Wiegand S."/>
            <person name="Jogler M."/>
            <person name="Boedeker C."/>
            <person name="Peeters S.H."/>
            <person name="Rast P."/>
            <person name="Heuer A."/>
            <person name="Jetten M.S.M."/>
            <person name="Rohde M."/>
            <person name="Jogler C."/>
        </authorList>
    </citation>
    <scope>NUCLEOTIDE SEQUENCE [LARGE SCALE GENOMIC DNA]</scope>
    <source>
        <strain evidence="2 3">Poly21</strain>
    </source>
</reference>
<dbReference type="Proteomes" id="UP000319908">
    <property type="component" value="Unassembled WGS sequence"/>
</dbReference>
<dbReference type="RefSeq" id="WP_146408036.1">
    <property type="nucleotide sequence ID" value="NZ_SJPU01000002.1"/>
</dbReference>
<organism evidence="2 3">
    <name type="scientific">Allorhodopirellula heiligendammensis</name>
    <dbReference type="NCBI Taxonomy" id="2714739"/>
    <lineage>
        <taxon>Bacteria</taxon>
        <taxon>Pseudomonadati</taxon>
        <taxon>Planctomycetota</taxon>
        <taxon>Planctomycetia</taxon>
        <taxon>Pirellulales</taxon>
        <taxon>Pirellulaceae</taxon>
        <taxon>Allorhodopirellula</taxon>
    </lineage>
</organism>
<dbReference type="AlphaFoldDB" id="A0A5C6C0G6"/>
<protein>
    <submittedName>
        <fullName evidence="2">Uncharacterized protein</fullName>
    </submittedName>
</protein>
<feature type="compositionally biased region" description="Polar residues" evidence="1">
    <location>
        <begin position="325"/>
        <end position="335"/>
    </location>
</feature>
<dbReference type="OrthoDB" id="287496at2"/>
<evidence type="ECO:0000313" key="2">
    <source>
        <dbReference type="EMBL" id="TWU16369.1"/>
    </source>
</evidence>
<name>A0A5C6C0G6_9BACT</name>
<proteinExistence type="predicted"/>
<feature type="region of interest" description="Disordered" evidence="1">
    <location>
        <begin position="245"/>
        <end position="310"/>
    </location>
</feature>
<feature type="compositionally biased region" description="Basic and acidic residues" evidence="1">
    <location>
        <begin position="367"/>
        <end position="379"/>
    </location>
</feature>
<comment type="caution">
    <text evidence="2">The sequence shown here is derived from an EMBL/GenBank/DDBJ whole genome shotgun (WGS) entry which is preliminary data.</text>
</comment>